<dbReference type="Proteomes" id="UP000247810">
    <property type="component" value="Unassembled WGS sequence"/>
</dbReference>
<feature type="non-terminal residue" evidence="2">
    <location>
        <position position="166"/>
    </location>
</feature>
<keyword evidence="3" id="KW-1185">Reference proteome</keyword>
<dbReference type="EMBL" id="KZ825802">
    <property type="protein sequence ID" value="PYH99410.1"/>
    <property type="molecule type" value="Genomic_DNA"/>
</dbReference>
<dbReference type="OrthoDB" id="27934at2759"/>
<protein>
    <recommendedName>
        <fullName evidence="4">Swi5-domain-containing protein</fullName>
    </recommendedName>
</protein>
<dbReference type="VEuPathDB" id="FungiDB:BO71DRAFT_479479"/>
<organism evidence="2 3">
    <name type="scientific">Aspergillus ellipticus CBS 707.79</name>
    <dbReference type="NCBI Taxonomy" id="1448320"/>
    <lineage>
        <taxon>Eukaryota</taxon>
        <taxon>Fungi</taxon>
        <taxon>Dikarya</taxon>
        <taxon>Ascomycota</taxon>
        <taxon>Pezizomycotina</taxon>
        <taxon>Eurotiomycetes</taxon>
        <taxon>Eurotiomycetidae</taxon>
        <taxon>Eurotiales</taxon>
        <taxon>Aspergillaceae</taxon>
        <taxon>Aspergillus</taxon>
        <taxon>Aspergillus subgen. Circumdati</taxon>
    </lineage>
</organism>
<evidence type="ECO:0008006" key="4">
    <source>
        <dbReference type="Google" id="ProtNLM"/>
    </source>
</evidence>
<reference evidence="2 3" key="1">
    <citation type="submission" date="2018-02" db="EMBL/GenBank/DDBJ databases">
        <title>The genomes of Aspergillus section Nigri reveals drivers in fungal speciation.</title>
        <authorList>
            <consortium name="DOE Joint Genome Institute"/>
            <person name="Vesth T.C."/>
            <person name="Nybo J."/>
            <person name="Theobald S."/>
            <person name="Brandl J."/>
            <person name="Frisvad J.C."/>
            <person name="Nielsen K.F."/>
            <person name="Lyhne E.K."/>
            <person name="Kogle M.E."/>
            <person name="Kuo A."/>
            <person name="Riley R."/>
            <person name="Clum A."/>
            <person name="Nolan M."/>
            <person name="Lipzen A."/>
            <person name="Salamov A."/>
            <person name="Henrissat B."/>
            <person name="Wiebenga A."/>
            <person name="De vries R.P."/>
            <person name="Grigoriev I.V."/>
            <person name="Mortensen U.H."/>
            <person name="Andersen M.R."/>
            <person name="Baker S.E."/>
        </authorList>
    </citation>
    <scope>NUCLEOTIDE SEQUENCE [LARGE SCALE GENOMIC DNA]</scope>
    <source>
        <strain evidence="2 3">CBS 707.79</strain>
    </source>
</reference>
<feature type="region of interest" description="Disordered" evidence="1">
    <location>
        <begin position="1"/>
        <end position="115"/>
    </location>
</feature>
<dbReference type="AlphaFoldDB" id="A0A319DP15"/>
<feature type="compositionally biased region" description="Low complexity" evidence="1">
    <location>
        <begin position="90"/>
        <end position="115"/>
    </location>
</feature>
<evidence type="ECO:0000313" key="3">
    <source>
        <dbReference type="Proteomes" id="UP000247810"/>
    </source>
</evidence>
<dbReference type="GO" id="GO:0006310">
    <property type="term" value="P:DNA recombination"/>
    <property type="evidence" value="ECO:0007669"/>
    <property type="project" value="TreeGrafter"/>
</dbReference>
<proteinExistence type="predicted"/>
<dbReference type="STRING" id="1448320.A0A319DP15"/>
<accession>A0A319DP15</accession>
<dbReference type="PANTHER" id="PTHR28527">
    <property type="entry name" value="MATING-TYPE SWITCHING PROTEIN SWI2-RELATED"/>
    <property type="match status" value="1"/>
</dbReference>
<dbReference type="PANTHER" id="PTHR28527:SF1">
    <property type="entry name" value="SWI5-DEPENDENT RECOMBINATION DNA REPAIR PROTEIN 1"/>
    <property type="match status" value="1"/>
</dbReference>
<dbReference type="Gene3D" id="6.10.140.1020">
    <property type="match status" value="1"/>
</dbReference>
<sequence length="166" mass="18391">MPPPNTPRISANTNKRRRLNAASTLSKPFKSPLRRPPGTPTTATATITSTPTASSTITPTPPDLQQEQQEQEQEEPTAPHSHKLTPNRIPKSTPKPTPKHTTAPTPQKPLLTLQTNLTRLRAELETVTQAHRLETSSTDDELERLIAKWRCVSQRAAEEVFLGARE</sequence>
<evidence type="ECO:0000256" key="1">
    <source>
        <dbReference type="SAM" id="MobiDB-lite"/>
    </source>
</evidence>
<gene>
    <name evidence="2" type="ORF">BO71DRAFT_479479</name>
</gene>
<name>A0A319DP15_9EURO</name>
<feature type="compositionally biased region" description="Low complexity" evidence="1">
    <location>
        <begin position="40"/>
        <end position="58"/>
    </location>
</feature>
<evidence type="ECO:0000313" key="2">
    <source>
        <dbReference type="EMBL" id="PYH99410.1"/>
    </source>
</evidence>